<feature type="transmembrane region" description="Helical" evidence="5">
    <location>
        <begin position="109"/>
        <end position="133"/>
    </location>
</feature>
<evidence type="ECO:0000259" key="6">
    <source>
        <dbReference type="PROSITE" id="PS50850"/>
    </source>
</evidence>
<feature type="transmembrane region" description="Helical" evidence="5">
    <location>
        <begin position="68"/>
        <end position="89"/>
    </location>
</feature>
<accession>A0A1H2NIY5</accession>
<dbReference type="Gene3D" id="1.20.1250.20">
    <property type="entry name" value="MFS general substrate transporter like domains"/>
    <property type="match status" value="2"/>
</dbReference>
<dbReference type="PROSITE" id="PS50850">
    <property type="entry name" value="MFS"/>
    <property type="match status" value="1"/>
</dbReference>
<dbReference type="EMBL" id="LT629799">
    <property type="protein sequence ID" value="SDV04776.1"/>
    <property type="molecule type" value="Genomic_DNA"/>
</dbReference>
<dbReference type="RefSeq" id="WP_091078737.1">
    <property type="nucleotide sequence ID" value="NZ_LT629799.1"/>
</dbReference>
<evidence type="ECO:0000256" key="3">
    <source>
        <dbReference type="ARBA" id="ARBA00022989"/>
    </source>
</evidence>
<organism evidence="7 8">
    <name type="scientific">Microlunatus sagamiharensis</name>
    <dbReference type="NCBI Taxonomy" id="546874"/>
    <lineage>
        <taxon>Bacteria</taxon>
        <taxon>Bacillati</taxon>
        <taxon>Actinomycetota</taxon>
        <taxon>Actinomycetes</taxon>
        <taxon>Propionibacteriales</taxon>
        <taxon>Propionibacteriaceae</taxon>
        <taxon>Microlunatus</taxon>
    </lineage>
</organism>
<proteinExistence type="predicted"/>
<evidence type="ECO:0000313" key="8">
    <source>
        <dbReference type="Proteomes" id="UP000198825"/>
    </source>
</evidence>
<dbReference type="InterPro" id="IPR020846">
    <property type="entry name" value="MFS_dom"/>
</dbReference>
<keyword evidence="4 5" id="KW-0472">Membrane</keyword>
<sequence length="468" mass="50597">MTTPDAQLLRGRRRPGGLGGRFRRIGSRWSWTAMLWLWLLYGMNANMRSWIQTVQPAIVEEFGVGPTTIGWFSGGLTILLGVAALPISAWSDKGGHGWERKFRHLPVVAVYLAFSVLTGVHALTVGLLAVFLLQAVKNLASGGGEAIEVTAVAEWWPLERRGFAQGLHHTAFPWGTLIGGLGVAGVYSLFGSENWRVVWLTLPLLAIPIFALYWRFATQENYDRFVADTRARGLTPPLGQQSADVPAAPGAVGRALRNPNVVIPSLSAGLANVGYMGLSFWLPLYLAFVADYPLAQVAALSVVFTITGGVGQIVWGFVSDRFGRKYTLVFLFLWLAVSFSLFRFVGSGLAALIVIQLITGVAINGVYPVLYAITSDSSEPGSIAIGNGLNMAGMLVGGFGAIVMGQLIQLGGGYQEVRGFNLGLNFIAGVSLLTAVLILLFTRETIGRMYAHDRALVSRERCLRGVRR</sequence>
<dbReference type="OrthoDB" id="106589at2"/>
<reference evidence="8" key="1">
    <citation type="submission" date="2016-10" db="EMBL/GenBank/DDBJ databases">
        <authorList>
            <person name="Varghese N."/>
            <person name="Submissions S."/>
        </authorList>
    </citation>
    <scope>NUCLEOTIDE SEQUENCE [LARGE SCALE GENOMIC DNA]</scope>
    <source>
        <strain evidence="8">DSM 21743</strain>
    </source>
</reference>
<feature type="transmembrane region" description="Helical" evidence="5">
    <location>
        <begin position="420"/>
        <end position="441"/>
    </location>
</feature>
<dbReference type="GO" id="GO:0005886">
    <property type="term" value="C:plasma membrane"/>
    <property type="evidence" value="ECO:0007669"/>
    <property type="project" value="UniProtKB-SubCell"/>
</dbReference>
<feature type="transmembrane region" description="Helical" evidence="5">
    <location>
        <begin position="261"/>
        <end position="282"/>
    </location>
</feature>
<feature type="transmembrane region" description="Helical" evidence="5">
    <location>
        <begin position="29"/>
        <end position="47"/>
    </location>
</feature>
<dbReference type="Proteomes" id="UP000198825">
    <property type="component" value="Chromosome I"/>
</dbReference>
<feature type="transmembrane region" description="Helical" evidence="5">
    <location>
        <begin position="171"/>
        <end position="190"/>
    </location>
</feature>
<dbReference type="GO" id="GO:0046943">
    <property type="term" value="F:carboxylic acid transmembrane transporter activity"/>
    <property type="evidence" value="ECO:0007669"/>
    <property type="project" value="TreeGrafter"/>
</dbReference>
<dbReference type="AlphaFoldDB" id="A0A1H2NIY5"/>
<evidence type="ECO:0000256" key="2">
    <source>
        <dbReference type="ARBA" id="ARBA00022692"/>
    </source>
</evidence>
<feature type="domain" description="Major facilitator superfamily (MFS) profile" evidence="6">
    <location>
        <begin position="30"/>
        <end position="446"/>
    </location>
</feature>
<dbReference type="STRING" id="546874.SAMN04488544_4039"/>
<feature type="transmembrane region" description="Helical" evidence="5">
    <location>
        <begin position="294"/>
        <end position="314"/>
    </location>
</feature>
<feature type="transmembrane region" description="Helical" evidence="5">
    <location>
        <begin position="326"/>
        <end position="345"/>
    </location>
</feature>
<dbReference type="InterPro" id="IPR036259">
    <property type="entry name" value="MFS_trans_sf"/>
</dbReference>
<evidence type="ECO:0000256" key="1">
    <source>
        <dbReference type="ARBA" id="ARBA00004651"/>
    </source>
</evidence>
<protein>
    <submittedName>
        <fullName evidence="7">Predicted arabinose efflux permease, MFS family</fullName>
    </submittedName>
</protein>
<dbReference type="InterPro" id="IPR011701">
    <property type="entry name" value="MFS"/>
</dbReference>
<dbReference type="Pfam" id="PF07690">
    <property type="entry name" value="MFS_1"/>
    <property type="match status" value="1"/>
</dbReference>
<evidence type="ECO:0000256" key="5">
    <source>
        <dbReference type="SAM" id="Phobius"/>
    </source>
</evidence>
<evidence type="ECO:0000313" key="7">
    <source>
        <dbReference type="EMBL" id="SDV04776.1"/>
    </source>
</evidence>
<name>A0A1H2NIY5_9ACTN</name>
<evidence type="ECO:0000256" key="4">
    <source>
        <dbReference type="ARBA" id="ARBA00023136"/>
    </source>
</evidence>
<dbReference type="SUPFAM" id="SSF103473">
    <property type="entry name" value="MFS general substrate transporter"/>
    <property type="match status" value="1"/>
</dbReference>
<gene>
    <name evidence="7" type="ORF">SAMN04488544_4039</name>
</gene>
<feature type="transmembrane region" description="Helical" evidence="5">
    <location>
        <begin position="385"/>
        <end position="408"/>
    </location>
</feature>
<comment type="subcellular location">
    <subcellularLocation>
        <location evidence="1">Cell membrane</location>
        <topology evidence="1">Multi-pass membrane protein</topology>
    </subcellularLocation>
</comment>
<keyword evidence="8" id="KW-1185">Reference proteome</keyword>
<dbReference type="PANTHER" id="PTHR23508:SF10">
    <property type="entry name" value="CARBOXYLIC ACID TRANSPORTER PROTEIN HOMOLOG"/>
    <property type="match status" value="1"/>
</dbReference>
<keyword evidence="2 5" id="KW-0812">Transmembrane</keyword>
<keyword evidence="3 5" id="KW-1133">Transmembrane helix</keyword>
<dbReference type="PANTHER" id="PTHR23508">
    <property type="entry name" value="CARBOXYLIC ACID TRANSPORTER PROTEIN HOMOLOG"/>
    <property type="match status" value="1"/>
</dbReference>
<feature type="transmembrane region" description="Helical" evidence="5">
    <location>
        <begin position="351"/>
        <end position="373"/>
    </location>
</feature>
<feature type="transmembrane region" description="Helical" evidence="5">
    <location>
        <begin position="196"/>
        <end position="214"/>
    </location>
</feature>